<dbReference type="RefSeq" id="WP_066665893.1">
    <property type="nucleotide sequence ID" value="NZ_LYVF01000002.1"/>
</dbReference>
<dbReference type="PROSITE" id="PS00211">
    <property type="entry name" value="ABC_TRANSPORTER_1"/>
    <property type="match status" value="1"/>
</dbReference>
<dbReference type="GO" id="GO:0005524">
    <property type="term" value="F:ATP binding"/>
    <property type="evidence" value="ECO:0007669"/>
    <property type="project" value="UniProtKB-KW"/>
</dbReference>
<dbReference type="GO" id="GO:0098796">
    <property type="term" value="C:membrane protein complex"/>
    <property type="evidence" value="ECO:0007669"/>
    <property type="project" value="UniProtKB-ARBA"/>
</dbReference>
<dbReference type="Gene3D" id="3.40.50.300">
    <property type="entry name" value="P-loop containing nucleotide triphosphate hydrolases"/>
    <property type="match status" value="1"/>
</dbReference>
<dbReference type="PROSITE" id="PS50893">
    <property type="entry name" value="ABC_TRANSPORTER_2"/>
    <property type="match status" value="1"/>
</dbReference>
<keyword evidence="2" id="KW-0813">Transport</keyword>
<sequence length="234" mass="25766">MDTVLKARNLTKYYQMGEVKVEALKGVDFDIYAAEFIVMLGPSGSGKSTMLNIIGGMDTPSSGEIYFKGKPLHGASEKVLTEYRRNAVGFVFQFYNLMPNLTAYENVMLSVEIAQNPLKAEDVLEQVGLGDRAGHFPAQLSGGEQQRVAIARAVAKNPELLLCDEPTGALDSATGIQVLKVLKDFNERYKKTVIVITHNASIAQMANRVFYLKDGRLEHIDNVANPVPPKEVSW</sequence>
<evidence type="ECO:0000259" key="5">
    <source>
        <dbReference type="PROSITE" id="PS50893"/>
    </source>
</evidence>
<dbReference type="OrthoDB" id="9810992at2"/>
<protein>
    <submittedName>
        <fullName evidence="6">Macrolide ABC transporter ATP-binding protein</fullName>
    </submittedName>
</protein>
<dbReference type="Proteomes" id="UP000078532">
    <property type="component" value="Unassembled WGS sequence"/>
</dbReference>
<name>A0A1B7LKN7_9FIRM</name>
<reference evidence="6 7" key="1">
    <citation type="submission" date="2016-04" db="EMBL/GenBank/DDBJ databases">
        <authorList>
            <person name="Evans L.H."/>
            <person name="Alamgir A."/>
            <person name="Owens N."/>
            <person name="Weber N.D."/>
            <person name="Virtaneva K."/>
            <person name="Barbian K."/>
            <person name="Babar A."/>
            <person name="Rosenke K."/>
        </authorList>
    </citation>
    <scope>NUCLEOTIDE SEQUENCE [LARGE SCALE GENOMIC DNA]</scope>
    <source>
        <strain evidence="6 7">LMa1</strain>
    </source>
</reference>
<dbReference type="GO" id="GO:0016887">
    <property type="term" value="F:ATP hydrolysis activity"/>
    <property type="evidence" value="ECO:0007669"/>
    <property type="project" value="InterPro"/>
</dbReference>
<dbReference type="GO" id="GO:0022857">
    <property type="term" value="F:transmembrane transporter activity"/>
    <property type="evidence" value="ECO:0007669"/>
    <property type="project" value="UniProtKB-ARBA"/>
</dbReference>
<dbReference type="SUPFAM" id="SSF52540">
    <property type="entry name" value="P-loop containing nucleoside triphosphate hydrolases"/>
    <property type="match status" value="1"/>
</dbReference>
<comment type="similarity">
    <text evidence="1">Belongs to the ABC transporter superfamily.</text>
</comment>
<evidence type="ECO:0000256" key="1">
    <source>
        <dbReference type="ARBA" id="ARBA00005417"/>
    </source>
</evidence>
<dbReference type="PANTHER" id="PTHR42798:SF2">
    <property type="entry name" value="ABC TRANSPORTER ATP-BINDING PROTEIN MG467-RELATED"/>
    <property type="match status" value="1"/>
</dbReference>
<evidence type="ECO:0000313" key="6">
    <source>
        <dbReference type="EMBL" id="OAT87118.1"/>
    </source>
</evidence>
<dbReference type="CDD" id="cd03255">
    <property type="entry name" value="ABC_MJ0796_LolCDE_FtsE"/>
    <property type="match status" value="1"/>
</dbReference>
<comment type="caution">
    <text evidence="6">The sequence shown here is derived from an EMBL/GenBank/DDBJ whole genome shotgun (WGS) entry which is preliminary data.</text>
</comment>
<gene>
    <name evidence="6" type="ORF">A6M21_02195</name>
</gene>
<evidence type="ECO:0000256" key="3">
    <source>
        <dbReference type="ARBA" id="ARBA00022741"/>
    </source>
</evidence>
<dbReference type="SMART" id="SM00382">
    <property type="entry name" value="AAA"/>
    <property type="match status" value="1"/>
</dbReference>
<evidence type="ECO:0000256" key="2">
    <source>
        <dbReference type="ARBA" id="ARBA00022448"/>
    </source>
</evidence>
<dbReference type="InterPro" id="IPR003593">
    <property type="entry name" value="AAA+_ATPase"/>
</dbReference>
<proteinExistence type="inferred from homology"/>
<dbReference type="InterPro" id="IPR027417">
    <property type="entry name" value="P-loop_NTPase"/>
</dbReference>
<organism evidence="6 7">
    <name type="scientific">Desulfotomaculum copahuensis</name>
    <dbReference type="NCBI Taxonomy" id="1838280"/>
    <lineage>
        <taxon>Bacteria</taxon>
        <taxon>Bacillati</taxon>
        <taxon>Bacillota</taxon>
        <taxon>Clostridia</taxon>
        <taxon>Eubacteriales</taxon>
        <taxon>Desulfotomaculaceae</taxon>
        <taxon>Desulfotomaculum</taxon>
    </lineage>
</organism>
<keyword evidence="4 6" id="KW-0067">ATP-binding</keyword>
<evidence type="ECO:0000256" key="4">
    <source>
        <dbReference type="ARBA" id="ARBA00022840"/>
    </source>
</evidence>
<dbReference type="STRING" id="1838280.A6M21_02195"/>
<evidence type="ECO:0000313" key="7">
    <source>
        <dbReference type="Proteomes" id="UP000078532"/>
    </source>
</evidence>
<dbReference type="AlphaFoldDB" id="A0A1B7LKN7"/>
<keyword evidence="7" id="KW-1185">Reference proteome</keyword>
<dbReference type="PANTHER" id="PTHR42798">
    <property type="entry name" value="LIPOPROTEIN-RELEASING SYSTEM ATP-BINDING PROTEIN LOLD"/>
    <property type="match status" value="1"/>
</dbReference>
<dbReference type="EMBL" id="LYVF01000002">
    <property type="protein sequence ID" value="OAT87118.1"/>
    <property type="molecule type" value="Genomic_DNA"/>
</dbReference>
<feature type="domain" description="ABC transporter" evidence="5">
    <location>
        <begin position="5"/>
        <end position="232"/>
    </location>
</feature>
<keyword evidence="3" id="KW-0547">Nucleotide-binding</keyword>
<dbReference type="Pfam" id="PF00005">
    <property type="entry name" value="ABC_tran"/>
    <property type="match status" value="1"/>
</dbReference>
<dbReference type="InterPro" id="IPR017911">
    <property type="entry name" value="MacB-like_ATP-bd"/>
</dbReference>
<dbReference type="FunFam" id="3.40.50.300:FF:000032">
    <property type="entry name" value="Export ABC transporter ATP-binding protein"/>
    <property type="match status" value="1"/>
</dbReference>
<dbReference type="InterPro" id="IPR003439">
    <property type="entry name" value="ABC_transporter-like_ATP-bd"/>
</dbReference>
<accession>A0A1B7LKN7</accession>
<dbReference type="InterPro" id="IPR017871">
    <property type="entry name" value="ABC_transporter-like_CS"/>
</dbReference>